<evidence type="ECO:0000313" key="2">
    <source>
        <dbReference type="EMBL" id="GER92673.1"/>
    </source>
</evidence>
<dbReference type="AlphaFoldDB" id="A0A5J4KYW3"/>
<accession>A0A5J4KYW3</accession>
<dbReference type="EMBL" id="BLAB01000001">
    <property type="protein sequence ID" value="GER92673.1"/>
    <property type="molecule type" value="Genomic_DNA"/>
</dbReference>
<dbReference type="Pfam" id="PF07486">
    <property type="entry name" value="Hydrolase_2"/>
    <property type="match status" value="1"/>
</dbReference>
<comment type="caution">
    <text evidence="2">The sequence shown here is derived from an EMBL/GenBank/DDBJ whole genome shotgun (WGS) entry which is preliminary data.</text>
</comment>
<name>A0A5J4KYW3_9ZZZZ</name>
<dbReference type="Gene3D" id="1.10.10.2520">
    <property type="entry name" value="Cell wall hydrolase SleB, domain 1"/>
    <property type="match status" value="1"/>
</dbReference>
<proteinExistence type="predicted"/>
<feature type="domain" description="Cell wall hydrolase SleB" evidence="1">
    <location>
        <begin position="27"/>
        <end position="143"/>
    </location>
</feature>
<reference evidence="2" key="1">
    <citation type="submission" date="2019-10" db="EMBL/GenBank/DDBJ databases">
        <title>Metagenomic sequencing of thiosulfate-disproportionating enrichment culture.</title>
        <authorList>
            <person name="Umezawa K."/>
            <person name="Kojima H."/>
            <person name="Fukui M."/>
        </authorList>
    </citation>
    <scope>NUCLEOTIDE SEQUENCE</scope>
    <source>
        <strain evidence="2">45J</strain>
    </source>
</reference>
<sequence>MSDNKKFESLSDVELMSICIYGEARNQGLDGMLAVASVILNRAQNPSWWGSDIKSVILKKWQFSCLNENDPNRKTLENIASDFQDSLNRLNMLRHCYWVAKGLLEGFLTSNVGVATHYHTRSVSPSWKEKLQKVTQIGDHIFYV</sequence>
<dbReference type="InterPro" id="IPR011105">
    <property type="entry name" value="Cell_wall_hydrolase_SleB"/>
</dbReference>
<organism evidence="2">
    <name type="scientific">hot springs metagenome</name>
    <dbReference type="NCBI Taxonomy" id="433727"/>
    <lineage>
        <taxon>unclassified sequences</taxon>
        <taxon>metagenomes</taxon>
        <taxon>ecological metagenomes</taxon>
    </lineage>
</organism>
<dbReference type="GO" id="GO:0016787">
    <property type="term" value="F:hydrolase activity"/>
    <property type="evidence" value="ECO:0007669"/>
    <property type="project" value="UniProtKB-KW"/>
</dbReference>
<evidence type="ECO:0000259" key="1">
    <source>
        <dbReference type="Pfam" id="PF07486"/>
    </source>
</evidence>
<dbReference type="InterPro" id="IPR042047">
    <property type="entry name" value="SleB_dom1"/>
</dbReference>
<keyword evidence="2" id="KW-0378">Hydrolase</keyword>
<gene>
    <name evidence="2" type="ORF">A45J_0391</name>
</gene>
<protein>
    <submittedName>
        <fullName evidence="2">Cell wall hydrolase</fullName>
    </submittedName>
</protein>